<evidence type="ECO:0000313" key="3">
    <source>
        <dbReference type="EMBL" id="PLW48112.1"/>
    </source>
</evidence>
<reference evidence="3 4" key="1">
    <citation type="submission" date="2017-11" db="EMBL/GenBank/DDBJ databases">
        <title>De novo assembly and phasing of dikaryotic genomes from two isolates of Puccinia coronata f. sp. avenae, the causal agent of oat crown rust.</title>
        <authorList>
            <person name="Miller M.E."/>
            <person name="Zhang Y."/>
            <person name="Omidvar V."/>
            <person name="Sperschneider J."/>
            <person name="Schwessinger B."/>
            <person name="Raley C."/>
            <person name="Palmer J.M."/>
            <person name="Garnica D."/>
            <person name="Upadhyaya N."/>
            <person name="Rathjen J."/>
            <person name="Taylor J.M."/>
            <person name="Park R.F."/>
            <person name="Dodds P.N."/>
            <person name="Hirsch C.D."/>
            <person name="Kianian S.F."/>
            <person name="Figueroa M."/>
        </authorList>
    </citation>
    <scope>NUCLEOTIDE SEQUENCE [LARGE SCALE GENOMIC DNA]</scope>
    <source>
        <strain evidence="3">12SD80</strain>
    </source>
</reference>
<feature type="region of interest" description="Disordered" evidence="1">
    <location>
        <begin position="101"/>
        <end position="153"/>
    </location>
</feature>
<sequence>MDVGEKSSLRQRTRQVLLKGRQDLDSEPRSPASPIRRNVQNEDIPVSSSHMDEITTVQGRFNQLLAIANPLTASNLGGEVVGGVSLVGGFYATPTAISSVTTLSADPTSSRSTSGARPTTVSSSVQSSSRSPTSLGTSSTQVPKTTSSPAVFPLTTPNSATSYGLPSTISSTGYSSPSESSMNLTDGTDRTTLPGGVIAGIAVGIVLLVLMILLGCWYLLLRRRATLAKRKTQRESFLNNPILSSLMVPNQYASSFRGTPYPGEEGDMYYGGPPSIARNTFSSFGPAFRQSREQTADVVEQSRLNEVNYFEVTGDPPRMDSLRPMKQNVVGFMPPRHSNHGARVSNTYTNTTTQYLPQDAASEATDDNRSFRTRRSTFRSEVSAGSLIFPEVAKFRSVPKNEAGIPIQNLQANRVKSQMAGNIFEYEGPEYDQESDMDNRDSQNVDPDFPSFYLPRAGDPKKISVDRVELPTQSLVSRITNFSYPMPRVVPSPPPVPGPILNRPRYKYGQNARRAKAAEQAPSPVSQPAEEATTRPGSTATPGFANNRYIPTKGRKRKTNANVLSALHKSSLRKSSAKSMLPKRQSMLRLSAVRLSAGRLSNARLSAVRLSTARLSAARLSTARFSTARRTERKNVASVSSIDIPDPYVVVN</sequence>
<evidence type="ECO:0000313" key="4">
    <source>
        <dbReference type="Proteomes" id="UP000235392"/>
    </source>
</evidence>
<keyword evidence="2" id="KW-0812">Transmembrane</keyword>
<gene>
    <name evidence="3" type="ORF">PCASD_03611</name>
</gene>
<dbReference type="EMBL" id="PGCI01000026">
    <property type="protein sequence ID" value="PLW48112.1"/>
    <property type="molecule type" value="Genomic_DNA"/>
</dbReference>
<proteinExistence type="predicted"/>
<feature type="compositionally biased region" description="Polar residues" evidence="1">
    <location>
        <begin position="141"/>
        <end position="153"/>
    </location>
</feature>
<feature type="region of interest" description="Disordered" evidence="1">
    <location>
        <begin position="1"/>
        <end position="49"/>
    </location>
</feature>
<dbReference type="Proteomes" id="UP000235392">
    <property type="component" value="Unassembled WGS sequence"/>
</dbReference>
<organism evidence="3 4">
    <name type="scientific">Puccinia coronata f. sp. avenae</name>
    <dbReference type="NCBI Taxonomy" id="200324"/>
    <lineage>
        <taxon>Eukaryota</taxon>
        <taxon>Fungi</taxon>
        <taxon>Dikarya</taxon>
        <taxon>Basidiomycota</taxon>
        <taxon>Pucciniomycotina</taxon>
        <taxon>Pucciniomycetes</taxon>
        <taxon>Pucciniales</taxon>
        <taxon>Pucciniaceae</taxon>
        <taxon>Puccinia</taxon>
    </lineage>
</organism>
<feature type="region of interest" description="Disordered" evidence="1">
    <location>
        <begin position="511"/>
        <end position="551"/>
    </location>
</feature>
<dbReference type="AlphaFoldDB" id="A0A2N5VDP0"/>
<keyword evidence="2" id="KW-1133">Transmembrane helix</keyword>
<evidence type="ECO:0000256" key="1">
    <source>
        <dbReference type="SAM" id="MobiDB-lite"/>
    </source>
</evidence>
<evidence type="ECO:0000256" key="2">
    <source>
        <dbReference type="SAM" id="Phobius"/>
    </source>
</evidence>
<comment type="caution">
    <text evidence="3">The sequence shown here is derived from an EMBL/GenBank/DDBJ whole genome shotgun (WGS) entry which is preliminary data.</text>
</comment>
<feature type="transmembrane region" description="Helical" evidence="2">
    <location>
        <begin position="197"/>
        <end position="221"/>
    </location>
</feature>
<accession>A0A2N5VDP0</accession>
<feature type="compositionally biased region" description="Low complexity" evidence="1">
    <location>
        <begin position="117"/>
        <end position="140"/>
    </location>
</feature>
<name>A0A2N5VDP0_9BASI</name>
<feature type="compositionally biased region" description="Polar residues" evidence="1">
    <location>
        <begin position="101"/>
        <end position="116"/>
    </location>
</feature>
<protein>
    <submittedName>
        <fullName evidence="3">Uncharacterized protein</fullName>
    </submittedName>
</protein>
<keyword evidence="2" id="KW-0472">Membrane</keyword>